<dbReference type="SMART" id="SM00248">
    <property type="entry name" value="ANK"/>
    <property type="match status" value="8"/>
</dbReference>
<dbReference type="Gene3D" id="1.25.40.20">
    <property type="entry name" value="Ankyrin repeat-containing domain"/>
    <property type="match status" value="1"/>
</dbReference>
<proteinExistence type="predicted"/>
<feature type="repeat" description="ANK" evidence="4">
    <location>
        <begin position="675"/>
        <end position="707"/>
    </location>
</feature>
<organism evidence="7 8">
    <name type="scientific">Macrophomina phaseolina (strain MS6)</name>
    <name type="common">Charcoal rot fungus</name>
    <dbReference type="NCBI Taxonomy" id="1126212"/>
    <lineage>
        <taxon>Eukaryota</taxon>
        <taxon>Fungi</taxon>
        <taxon>Dikarya</taxon>
        <taxon>Ascomycota</taxon>
        <taxon>Pezizomycotina</taxon>
        <taxon>Dothideomycetes</taxon>
        <taxon>Dothideomycetes incertae sedis</taxon>
        <taxon>Botryosphaeriales</taxon>
        <taxon>Botryosphaeriaceae</taxon>
        <taxon>Macrophomina</taxon>
    </lineage>
</organism>
<feature type="compositionally biased region" description="Low complexity" evidence="6">
    <location>
        <begin position="875"/>
        <end position="885"/>
    </location>
</feature>
<feature type="repeat" description="TPR" evidence="5">
    <location>
        <begin position="354"/>
        <end position="387"/>
    </location>
</feature>
<keyword evidence="5" id="KW-0802">TPR repeat</keyword>
<keyword evidence="2" id="KW-0677">Repeat</keyword>
<dbReference type="PANTHER" id="PTHR24161:SF85">
    <property type="entry name" value="PALMITOYLTRANSFERASE HIP14"/>
    <property type="match status" value="1"/>
</dbReference>
<keyword evidence="3 4" id="KW-0040">ANK repeat</keyword>
<reference evidence="7 8" key="1">
    <citation type="journal article" date="2012" name="BMC Genomics">
        <title>Tools to kill: Genome of one of the most destructive plant pathogenic fungi Macrophomina phaseolina.</title>
        <authorList>
            <person name="Islam M.S."/>
            <person name="Haque M.S."/>
            <person name="Islam M.M."/>
            <person name="Emdad E.M."/>
            <person name="Halim A."/>
            <person name="Hossen Q.M.M."/>
            <person name="Hossain M.Z."/>
            <person name="Ahmed B."/>
            <person name="Rahim S."/>
            <person name="Rahman M.S."/>
            <person name="Alam M.M."/>
            <person name="Hou S."/>
            <person name="Wan X."/>
            <person name="Saito J.A."/>
            <person name="Alam M."/>
        </authorList>
    </citation>
    <scope>NUCLEOTIDE SEQUENCE [LARGE SCALE GENOMIC DNA]</scope>
    <source>
        <strain evidence="7 8">MS6</strain>
    </source>
</reference>
<sequence length="912" mass="101174">MDPLSICASAANIAQLAGTIIHKLASFCEAASHVDVTVSGFRVEVKNFQMALKLLAETKKTWQQRSMESVEKEHWNNISRLLVRCRQTLKHLEKLLMECEVKQMAVGKPMAQLRLNMRSHIICILRSHIKSYTQALQVSLSTLTLVNQWQNRDSIEHELRELAVAIQDVKATLASKPIAVQEVDDFDSTEPGINMPEEHEIKADVEDIVSSAEIVGEAATSAYQPDAESVRERNQMMDQPIDTWMDGLISPLQSPGVRSPVGPSTANLLVPTREEPKDSGIGSDEHSEDEYDPDPSIDDHFSEDVLNSLIERFQKQASDDFDKGNLHRAETAQKMMIKHLDERKRNHGMTYDNAEAFERLAQIYYKQKQLEEAKNIYSQLLEEHKERVPEIWRWYYSYARIYQDQERFEKAARYAKRAFTGAERSLPNSDPFVSEAVALLAQICQQRGEHILAEALREQYLGDKPRQHSLASLEPVRTDSSGRSWLSEAGHDPTSPSFDPKDAMKFSIERDSEAGVTEVLQRIQDVDKRRELARESLRWAIQGDRRAIANLLMNSDLGTGIDAPLVDGRTTLICAIQARDDGIVQDILQRGADPQVRCAKGITPLMHAVISGHVPIAAILLGKGARVDDRAYGMTALHRAVELKAGNMVKLLLENDAGLEVCGPKKWSSPSSNDTSWTPLLAAAYSGSSEIAHALLEKHANIEAKTSTGASPLMYAAEEKHLTVVRLLLSAGADVQAVDRKGDTALHRTVRKSGNVEIIDAIVGKGGSLDATNKEGETTLHIAASKNGGQRLLSALLDRHANREATDVAGRTPLHVAIEKRQEGNVSILIERGADINAADKYGQNAAKLAQRSSPEIQLLIKRQRKRTNTGTLGSISRRSSDQSSTAEGSTRTRPPSVSSKFSFFDRLNNMK</sequence>
<evidence type="ECO:0000256" key="5">
    <source>
        <dbReference type="PROSITE-ProRule" id="PRU00339"/>
    </source>
</evidence>
<evidence type="ECO:0000256" key="3">
    <source>
        <dbReference type="ARBA" id="ARBA00023043"/>
    </source>
</evidence>
<accession>K2QZY8</accession>
<dbReference type="Proteomes" id="UP000007129">
    <property type="component" value="Unassembled WGS sequence"/>
</dbReference>
<protein>
    <recommendedName>
        <fullName evidence="1">protein S-acyltransferase</fullName>
        <ecNumber evidence="1">2.3.1.225</ecNumber>
    </recommendedName>
</protein>
<dbReference type="EMBL" id="AHHD01000295">
    <property type="protein sequence ID" value="EKG15546.1"/>
    <property type="molecule type" value="Genomic_DNA"/>
</dbReference>
<dbReference type="SUPFAM" id="SSF48403">
    <property type="entry name" value="Ankyrin repeat"/>
    <property type="match status" value="1"/>
</dbReference>
<evidence type="ECO:0000256" key="2">
    <source>
        <dbReference type="ARBA" id="ARBA00022737"/>
    </source>
</evidence>
<dbReference type="AlphaFoldDB" id="K2QZY8"/>
<feature type="region of interest" description="Disordered" evidence="6">
    <location>
        <begin position="865"/>
        <end position="901"/>
    </location>
</feature>
<dbReference type="PROSITE" id="PS50297">
    <property type="entry name" value="ANK_REP_REGION"/>
    <property type="match status" value="5"/>
</dbReference>
<dbReference type="SUPFAM" id="SSF48452">
    <property type="entry name" value="TPR-like"/>
    <property type="match status" value="1"/>
</dbReference>
<feature type="repeat" description="ANK" evidence="4">
    <location>
        <begin position="600"/>
        <end position="632"/>
    </location>
</feature>
<dbReference type="PROSITE" id="PS50005">
    <property type="entry name" value="TPR"/>
    <property type="match status" value="1"/>
</dbReference>
<evidence type="ECO:0000256" key="6">
    <source>
        <dbReference type="SAM" id="MobiDB-lite"/>
    </source>
</evidence>
<dbReference type="InterPro" id="IPR036770">
    <property type="entry name" value="Ankyrin_rpt-contain_sf"/>
</dbReference>
<dbReference type="InterPro" id="IPR002110">
    <property type="entry name" value="Ankyrin_rpt"/>
</dbReference>
<gene>
    <name evidence="7" type="ORF">MPH_07286</name>
</gene>
<dbReference type="EC" id="2.3.1.225" evidence="1"/>
<dbReference type="PROSITE" id="PS50088">
    <property type="entry name" value="ANK_REPEAT"/>
    <property type="match status" value="6"/>
</dbReference>
<feature type="repeat" description="ANK" evidence="4">
    <location>
        <begin position="632"/>
        <end position="664"/>
    </location>
</feature>
<evidence type="ECO:0000313" key="8">
    <source>
        <dbReference type="Proteomes" id="UP000007129"/>
    </source>
</evidence>
<dbReference type="GO" id="GO:0019706">
    <property type="term" value="F:protein-cysteine S-palmitoyltransferase activity"/>
    <property type="evidence" value="ECO:0007669"/>
    <property type="project" value="UniProtKB-EC"/>
</dbReference>
<dbReference type="STRING" id="1126212.K2QZY8"/>
<feature type="compositionally biased region" description="Polar residues" evidence="6">
    <location>
        <begin position="886"/>
        <end position="901"/>
    </location>
</feature>
<feature type="compositionally biased region" description="Acidic residues" evidence="6">
    <location>
        <begin position="286"/>
        <end position="295"/>
    </location>
</feature>
<name>K2QZY8_MACPH</name>
<evidence type="ECO:0000313" key="7">
    <source>
        <dbReference type="EMBL" id="EKG15546.1"/>
    </source>
</evidence>
<dbReference type="eggNOG" id="KOG4177">
    <property type="taxonomic scope" value="Eukaryota"/>
</dbReference>
<dbReference type="InParanoid" id="K2QZY8"/>
<dbReference type="OrthoDB" id="195446at2759"/>
<dbReference type="InterPro" id="IPR019734">
    <property type="entry name" value="TPR_rpt"/>
</dbReference>
<dbReference type="PRINTS" id="PR01415">
    <property type="entry name" value="ANKYRIN"/>
</dbReference>
<dbReference type="PANTHER" id="PTHR24161">
    <property type="entry name" value="ANK_REP_REGION DOMAIN-CONTAINING PROTEIN-RELATED"/>
    <property type="match status" value="1"/>
</dbReference>
<feature type="repeat" description="ANK" evidence="4">
    <location>
        <begin position="775"/>
        <end position="808"/>
    </location>
</feature>
<feature type="repeat" description="ANK" evidence="4">
    <location>
        <begin position="708"/>
        <end position="740"/>
    </location>
</feature>
<dbReference type="InterPro" id="IPR011990">
    <property type="entry name" value="TPR-like_helical_dom_sf"/>
</dbReference>
<comment type="caution">
    <text evidence="7">The sequence shown here is derived from an EMBL/GenBank/DDBJ whole genome shotgun (WGS) entry which is preliminary data.</text>
</comment>
<feature type="region of interest" description="Disordered" evidence="6">
    <location>
        <begin position="467"/>
        <end position="501"/>
    </location>
</feature>
<dbReference type="HOGENOM" id="CLU_318864_0_0_1"/>
<feature type="repeat" description="ANK" evidence="4">
    <location>
        <begin position="809"/>
        <end position="841"/>
    </location>
</feature>
<evidence type="ECO:0000256" key="1">
    <source>
        <dbReference type="ARBA" id="ARBA00012210"/>
    </source>
</evidence>
<dbReference type="VEuPathDB" id="FungiDB:MPH_07286"/>
<dbReference type="Gene3D" id="1.25.40.10">
    <property type="entry name" value="Tetratricopeptide repeat domain"/>
    <property type="match status" value="1"/>
</dbReference>
<evidence type="ECO:0000256" key="4">
    <source>
        <dbReference type="PROSITE-ProRule" id="PRU00023"/>
    </source>
</evidence>
<dbReference type="Pfam" id="PF12796">
    <property type="entry name" value="Ank_2"/>
    <property type="match status" value="3"/>
</dbReference>
<feature type="region of interest" description="Disordered" evidence="6">
    <location>
        <begin position="250"/>
        <end position="295"/>
    </location>
</feature>